<sequence length="61" mass="7122">MQSYVNHKYENVPQQVEVEPKPKRRLIVQMDELWSLWTTKAINSGYGLPLTPRLVKLSVVI</sequence>
<protein>
    <submittedName>
        <fullName evidence="1">Uncharacterized protein</fullName>
    </submittedName>
</protein>
<organism evidence="1 2">
    <name type="scientific">Pseudanabaena catenata USMAC16</name>
    <dbReference type="NCBI Taxonomy" id="1855837"/>
    <lineage>
        <taxon>Bacteria</taxon>
        <taxon>Bacillati</taxon>
        <taxon>Cyanobacteriota</taxon>
        <taxon>Cyanophyceae</taxon>
        <taxon>Pseudanabaenales</taxon>
        <taxon>Pseudanabaenaceae</taxon>
        <taxon>Pseudanabaena</taxon>
    </lineage>
</organism>
<proteinExistence type="predicted"/>
<dbReference type="EMBL" id="VBTY01000433">
    <property type="protein sequence ID" value="MDG3497555.1"/>
    <property type="molecule type" value="Genomic_DNA"/>
</dbReference>
<evidence type="ECO:0000313" key="2">
    <source>
        <dbReference type="Proteomes" id="UP001152872"/>
    </source>
</evidence>
<dbReference type="Proteomes" id="UP001152872">
    <property type="component" value="Unassembled WGS sequence"/>
</dbReference>
<comment type="caution">
    <text evidence="1">The sequence shown here is derived from an EMBL/GenBank/DDBJ whole genome shotgun (WGS) entry which is preliminary data.</text>
</comment>
<reference evidence="1" key="1">
    <citation type="submission" date="2019-05" db="EMBL/GenBank/DDBJ databases">
        <title>Whole genome sequencing of Pseudanabaena catenata USMAC16.</title>
        <authorList>
            <person name="Khan Z."/>
            <person name="Omar W.M."/>
            <person name="Convey P."/>
            <person name="Merican F."/>
            <person name="Najimudin N."/>
        </authorList>
    </citation>
    <scope>NUCLEOTIDE SEQUENCE</scope>
    <source>
        <strain evidence="1">USMAC16</strain>
    </source>
</reference>
<evidence type="ECO:0000313" key="1">
    <source>
        <dbReference type="EMBL" id="MDG3497555.1"/>
    </source>
</evidence>
<feature type="non-terminal residue" evidence="1">
    <location>
        <position position="61"/>
    </location>
</feature>
<keyword evidence="2" id="KW-1185">Reference proteome</keyword>
<name>A0A9X4MFH1_9CYAN</name>
<gene>
    <name evidence="1" type="ORF">FEV09_23850</name>
</gene>
<dbReference type="AlphaFoldDB" id="A0A9X4MFH1"/>
<accession>A0A9X4MFH1</accession>